<dbReference type="GO" id="GO:0017056">
    <property type="term" value="F:structural constituent of nuclear pore"/>
    <property type="evidence" value="ECO:0007669"/>
    <property type="project" value="TreeGrafter"/>
</dbReference>
<dbReference type="Proteomes" id="UP000827549">
    <property type="component" value="Chromosome 1"/>
</dbReference>
<evidence type="ECO:0000259" key="5">
    <source>
        <dbReference type="Pfam" id="PF23347"/>
    </source>
</evidence>
<dbReference type="InterPro" id="IPR056536">
    <property type="entry name" value="TPR_NUP160_C"/>
</dbReference>
<comment type="subcellular location">
    <subcellularLocation>
        <location evidence="1">Nucleus</location>
    </subcellularLocation>
</comment>
<evidence type="ECO:0000256" key="1">
    <source>
        <dbReference type="ARBA" id="ARBA00004123"/>
    </source>
</evidence>
<keyword evidence="3" id="KW-0539">Nucleus</keyword>
<feature type="domain" description="NUP160 middle TPR" evidence="6">
    <location>
        <begin position="934"/>
        <end position="1158"/>
    </location>
</feature>
<keyword evidence="8" id="KW-1185">Reference proteome</keyword>
<dbReference type="RefSeq" id="XP_062623894.1">
    <property type="nucleotide sequence ID" value="XM_062767910.1"/>
</dbReference>
<evidence type="ECO:0000313" key="8">
    <source>
        <dbReference type="Proteomes" id="UP000827549"/>
    </source>
</evidence>
<proteinExistence type="predicted"/>
<dbReference type="PANTHER" id="PTHR21286">
    <property type="entry name" value="NUCLEAR PORE COMPLEX PROTEIN NUP160"/>
    <property type="match status" value="1"/>
</dbReference>
<gene>
    <name evidence="7" type="primary">Nup160</name>
    <name evidence="7" type="ORF">LOC62_01G001420</name>
</gene>
<evidence type="ECO:0000259" key="6">
    <source>
        <dbReference type="Pfam" id="PF23354"/>
    </source>
</evidence>
<dbReference type="InterPro" id="IPR021717">
    <property type="entry name" value="Nucleoporin_Nup160"/>
</dbReference>
<dbReference type="EMBL" id="CP086714">
    <property type="protein sequence ID" value="WOO77862.1"/>
    <property type="molecule type" value="Genomic_DNA"/>
</dbReference>
<sequence length="1453" mass="158884">MSIYTPFQLAHASLPAPLTTTSGVAAEIAVPTQRPFPPEGDNEIFNSPLNADHAASASFEPRTATLARALDNEYTLELRSLSPVINQSRSSANPHILRILLPDPLRPLTDGCIVPDVPNRRLTIIALTYTNVIFRFTFPLTAFIDKGDRVSFITNDAEWVEEFEVDSDLISSAGGIGSWAVTNANTVILGCGDGGIIKVERDNRSTLENPIWSESHHKGHSRWGFFGRSTDETVTSIAEFESAADDNLPVFYTFSRDWKLRTWSLATAQSLKSIDVRPTTESGSQLTTGNPGPVTTADTTSSLIRVIAHPNPSSKYSHIVVVFVPTPYNPSSPGTFVFYRASNTSHHANDLEYAGERSGAPWSAGSQLRGFEVQPPTRTDGIDGWRLWAVWDTKGSLSADSVPVNDILQFSTYISPPVKPRMVLEWQRVDHADSVEAFDAAYFDNLLSLSPPDPTNPHDNSDISETFVQHLLYPGRFSQLTLTTALDNYIDGLPLTTRENLKSRAFPTLSQKFIAAVGSDLKMETSPQTGAPVVDAYRKALKLQWLGIWARVRGLDKQARWPVATASLNGQLLILDREGGSVPVQEDSSGVLVHLSKNGKQASEFQALPEGSLLAFYPSLAPPQSRRSLTALAIAGQRIAAALERTDDLDEAGTALDAFTTTARNDLAAAPTVPVEDIAGGWWENGVEPFLNDNVRSEIKVALDEISSLPRTLLEALDVLAAVPPVTAEEKIADDWSFSGFGNALLSSTISNLVAARYTLALNVLLVSLYYLANSSSDEDDELLQVLTRAQVTFQRYSVLHWLAEQTGEDAAEHRVRRKRTGARDDVHAKFAGLNVRDGGDEGSDADGYDLAYSLIHSLLSRTLPQAVPVDTAASLFDASNAFLSNLNILGEDQVDIEPRDDDVKLSAAVLADGHATTARDLIDQYPPSSGQAYVRGKALLDIGSAEEGVHELQLAAAGCHDGSLAPVLPSAVGSNGLGAYYRHVMGVVDEYGLQAAVAAFGERALEVAPPKEESTRDIWTRVFLAYLTLGQYEDAYSTLTAAPFPEIKTDLVSQLISTMCEANEVGRLNKLGFIGFQQQVEDRLNYKARNSDPLRFPNYYKVLYSWHISRGDYRSAGEIMYAQGRRFAEASSSKLQAFEVSAMRARSYLTAINALSLVDKRNAWISVTASPESVRSQKRRKVTSYIPEDEFSVDNKAVNIITLADIQAEYTAVLSQLRLSSYIPDLHEHGVSLTPEEIVGFFTQRSLFDLALSSAADMGVDMTDVFQTLATRCVELARVPSMAADNPAAAFLSTSPVTARLRGPPSALALRYLEVALDRRDGPSTRYKYRDTVTNTFFELNEDARSGWQMPVWLVEHELKRDAEGWISRAVDKGWVKEAVEWTAEVLRRAQPPDLLPAGKEFAADIPYNLVDRVLAAAGQGEEKNDAALQAAAKALRGVVDRRVTGLKGLRQ</sequence>
<dbReference type="Pfam" id="PF23354">
    <property type="entry name" value="TPR_NUP160_120_M"/>
    <property type="match status" value="1"/>
</dbReference>
<evidence type="ECO:0000256" key="2">
    <source>
        <dbReference type="ARBA" id="ARBA00022448"/>
    </source>
</evidence>
<keyword evidence="2" id="KW-0813">Transport</keyword>
<feature type="domain" description="Nucleoporin Nup120/160 beta-propeller" evidence="4">
    <location>
        <begin position="66"/>
        <end position="566"/>
    </location>
</feature>
<dbReference type="GO" id="GO:0005643">
    <property type="term" value="C:nuclear pore"/>
    <property type="evidence" value="ECO:0007669"/>
    <property type="project" value="TreeGrafter"/>
</dbReference>
<evidence type="ECO:0000313" key="7">
    <source>
        <dbReference type="EMBL" id="WOO77862.1"/>
    </source>
</evidence>
<evidence type="ECO:0000259" key="4">
    <source>
        <dbReference type="Pfam" id="PF11715"/>
    </source>
</evidence>
<dbReference type="InterPro" id="IPR056535">
    <property type="entry name" value="TPR_NUP160_M"/>
</dbReference>
<dbReference type="InterPro" id="IPR059141">
    <property type="entry name" value="Beta-prop_Nup120_160"/>
</dbReference>
<feature type="domain" description="NUP160 C-terminal TPR" evidence="5">
    <location>
        <begin position="1204"/>
        <end position="1386"/>
    </location>
</feature>
<dbReference type="Pfam" id="PF11715">
    <property type="entry name" value="Beta-prop_Nup120_160"/>
    <property type="match status" value="1"/>
</dbReference>
<organism evidence="7 8">
    <name type="scientific">Vanrija pseudolonga</name>
    <dbReference type="NCBI Taxonomy" id="143232"/>
    <lineage>
        <taxon>Eukaryota</taxon>
        <taxon>Fungi</taxon>
        <taxon>Dikarya</taxon>
        <taxon>Basidiomycota</taxon>
        <taxon>Agaricomycotina</taxon>
        <taxon>Tremellomycetes</taxon>
        <taxon>Trichosporonales</taxon>
        <taxon>Trichosporonaceae</taxon>
        <taxon>Vanrija</taxon>
    </lineage>
</organism>
<dbReference type="Pfam" id="PF23347">
    <property type="entry name" value="TPR_Nup160_C"/>
    <property type="match status" value="1"/>
</dbReference>
<dbReference type="GeneID" id="87804675"/>
<evidence type="ECO:0000256" key="3">
    <source>
        <dbReference type="ARBA" id="ARBA00023242"/>
    </source>
</evidence>
<name>A0AAF1BFY2_9TREE</name>
<accession>A0AAF1BFY2</accession>
<dbReference type="PANTHER" id="PTHR21286:SF0">
    <property type="entry name" value="NUCLEAR PORE COMPLEX PROTEIN NUP160"/>
    <property type="match status" value="1"/>
</dbReference>
<protein>
    <submittedName>
        <fullName evidence="7">Nuclear pore complex protein</fullName>
    </submittedName>
</protein>
<reference evidence="7" key="1">
    <citation type="submission" date="2023-10" db="EMBL/GenBank/DDBJ databases">
        <authorList>
            <person name="Noh H."/>
        </authorList>
    </citation>
    <scope>NUCLEOTIDE SEQUENCE</scope>
    <source>
        <strain evidence="7">DUCC4014</strain>
    </source>
</reference>